<evidence type="ECO:0000313" key="2">
    <source>
        <dbReference type="Proteomes" id="UP000295411"/>
    </source>
</evidence>
<reference evidence="1 2" key="1">
    <citation type="submission" date="2019-03" db="EMBL/GenBank/DDBJ databases">
        <title>Arthrobacter sp. nov., an bacterium isolated from biocrust in Mu Us Desert.</title>
        <authorList>
            <person name="Lixiong L."/>
        </authorList>
    </citation>
    <scope>NUCLEOTIDE SEQUENCE [LARGE SCALE GENOMIC DNA]</scope>
    <source>
        <strain evidence="1 2">SLN-3</strain>
    </source>
</reference>
<dbReference type="Gene3D" id="3.30.460.10">
    <property type="entry name" value="Beta Polymerase, domain 2"/>
    <property type="match status" value="1"/>
</dbReference>
<dbReference type="Proteomes" id="UP000295411">
    <property type="component" value="Unassembled WGS sequence"/>
</dbReference>
<proteinExistence type="predicted"/>
<keyword evidence="2" id="KW-1185">Reference proteome</keyword>
<dbReference type="InterPro" id="IPR007344">
    <property type="entry name" value="GrpB/CoaE"/>
</dbReference>
<name>A0A4R5U3G7_9MICC</name>
<protein>
    <submittedName>
        <fullName evidence="1">Uncharacterized protein</fullName>
    </submittedName>
</protein>
<organism evidence="1 2">
    <name type="scientific">Arthrobacter crusticola</name>
    <dbReference type="NCBI Taxonomy" id="2547960"/>
    <lineage>
        <taxon>Bacteria</taxon>
        <taxon>Bacillati</taxon>
        <taxon>Actinomycetota</taxon>
        <taxon>Actinomycetes</taxon>
        <taxon>Micrococcales</taxon>
        <taxon>Micrococcaceae</taxon>
        <taxon>Arthrobacter</taxon>
    </lineage>
</organism>
<accession>A0A4R5U3G7</accession>
<evidence type="ECO:0000313" key="1">
    <source>
        <dbReference type="EMBL" id="TDK28227.1"/>
    </source>
</evidence>
<comment type="caution">
    <text evidence="1">The sequence shown here is derived from an EMBL/GenBank/DDBJ whole genome shotgun (WGS) entry which is preliminary data.</text>
</comment>
<dbReference type="SUPFAM" id="SSF81301">
    <property type="entry name" value="Nucleotidyltransferase"/>
    <property type="match status" value="1"/>
</dbReference>
<dbReference type="InterPro" id="IPR043519">
    <property type="entry name" value="NT_sf"/>
</dbReference>
<dbReference type="Pfam" id="PF04229">
    <property type="entry name" value="GrpB"/>
    <property type="match status" value="1"/>
</dbReference>
<sequence length="67" mass="7346">MAVRDALRADPGLRERYGAVKSRLTAETNIDIDRYLAGKSAVLQDILAGTDLTAAEKNEIYNLNARP</sequence>
<dbReference type="OrthoDB" id="9799092at2"/>
<dbReference type="AlphaFoldDB" id="A0A4R5U3G7"/>
<gene>
    <name evidence="1" type="ORF">E2F48_03870</name>
</gene>
<dbReference type="EMBL" id="SMTK01000001">
    <property type="protein sequence ID" value="TDK28227.1"/>
    <property type="molecule type" value="Genomic_DNA"/>
</dbReference>